<dbReference type="AlphaFoldDB" id="B7PPP1"/>
<dbReference type="EMBL" id="DS759794">
    <property type="protein sequence ID" value="EEC08563.1"/>
    <property type="molecule type" value="Genomic_DNA"/>
</dbReference>
<keyword evidence="4" id="KW-1185">Reference proteome</keyword>
<dbReference type="VEuPathDB" id="VectorBase:ISCW006252"/>
<dbReference type="PaxDb" id="6945-B7PPP1"/>
<sequence>MSSGVLTSPSPPISKPSSHCVTARPEESVQFELRPDAVALLANDTLVVRAGDRTLRELSSEEALERLEVLSGDPGERLCLEYTGSDPKSFFHVPFRKIARSKMPTLHTRPFCYPHLTTLRVAVVGDF</sequence>
<dbReference type="VEuPathDB" id="VectorBase:ISCI006252"/>
<reference evidence="2 4" key="1">
    <citation type="submission" date="2008-03" db="EMBL/GenBank/DDBJ databases">
        <title>Annotation of Ixodes scapularis.</title>
        <authorList>
            <consortium name="Ixodes scapularis Genome Project Consortium"/>
            <person name="Caler E."/>
            <person name="Hannick L.I."/>
            <person name="Bidwell S."/>
            <person name="Joardar V."/>
            <person name="Thiagarajan M."/>
            <person name="Amedeo P."/>
            <person name="Galinsky K.J."/>
            <person name="Schobel S."/>
            <person name="Inman J."/>
            <person name="Hostetler J."/>
            <person name="Miller J."/>
            <person name="Hammond M."/>
            <person name="Megy K."/>
            <person name="Lawson D."/>
            <person name="Kodira C."/>
            <person name="Sutton G."/>
            <person name="Meyer J."/>
            <person name="Hill C.A."/>
            <person name="Birren B."/>
            <person name="Nene V."/>
            <person name="Collins F."/>
            <person name="Alarcon-Chaidez F."/>
            <person name="Wikel S."/>
            <person name="Strausberg R."/>
        </authorList>
    </citation>
    <scope>NUCLEOTIDE SEQUENCE [LARGE SCALE GENOMIC DNA]</scope>
    <source>
        <strain evidence="4">Wikel</strain>
        <strain evidence="2">Wikel colony</strain>
    </source>
</reference>
<evidence type="ECO:0000256" key="1">
    <source>
        <dbReference type="SAM" id="MobiDB-lite"/>
    </source>
</evidence>
<dbReference type="InParanoid" id="B7PPP1"/>
<reference evidence="3" key="2">
    <citation type="submission" date="2020-05" db="UniProtKB">
        <authorList>
            <consortium name="EnsemblMetazoa"/>
        </authorList>
    </citation>
    <scope>IDENTIFICATION</scope>
    <source>
        <strain evidence="3">wikel</strain>
    </source>
</reference>
<name>B7PPP1_IXOSC</name>
<evidence type="ECO:0000313" key="4">
    <source>
        <dbReference type="Proteomes" id="UP000001555"/>
    </source>
</evidence>
<evidence type="ECO:0000313" key="3">
    <source>
        <dbReference type="EnsemblMetazoa" id="ISCW006252-PA"/>
    </source>
</evidence>
<dbReference type="HOGENOM" id="CLU_1972930_0_0_1"/>
<protein>
    <submittedName>
        <fullName evidence="2 3">Uncharacterized protein</fullName>
    </submittedName>
</protein>
<dbReference type="Proteomes" id="UP000001555">
    <property type="component" value="Unassembled WGS sequence"/>
</dbReference>
<dbReference type="EMBL" id="ABJB010821835">
    <property type="status" value="NOT_ANNOTATED_CDS"/>
    <property type="molecule type" value="Genomic_DNA"/>
</dbReference>
<evidence type="ECO:0000313" key="2">
    <source>
        <dbReference type="EMBL" id="EEC08563.1"/>
    </source>
</evidence>
<dbReference type="EMBL" id="ABJB010268798">
    <property type="status" value="NOT_ANNOTATED_CDS"/>
    <property type="molecule type" value="Genomic_DNA"/>
</dbReference>
<gene>
    <name evidence="2" type="ORF">IscW_ISCW006252</name>
</gene>
<accession>B7PPP1</accession>
<organism>
    <name type="scientific">Ixodes scapularis</name>
    <name type="common">Black-legged tick</name>
    <name type="synonym">Deer tick</name>
    <dbReference type="NCBI Taxonomy" id="6945"/>
    <lineage>
        <taxon>Eukaryota</taxon>
        <taxon>Metazoa</taxon>
        <taxon>Ecdysozoa</taxon>
        <taxon>Arthropoda</taxon>
        <taxon>Chelicerata</taxon>
        <taxon>Arachnida</taxon>
        <taxon>Acari</taxon>
        <taxon>Parasitiformes</taxon>
        <taxon>Ixodida</taxon>
        <taxon>Ixodoidea</taxon>
        <taxon>Ixodidae</taxon>
        <taxon>Ixodinae</taxon>
        <taxon>Ixodes</taxon>
    </lineage>
</organism>
<proteinExistence type="predicted"/>
<dbReference type="VEuPathDB" id="VectorBase:ISCP_031326"/>
<dbReference type="OrthoDB" id="10350500at2759"/>
<feature type="region of interest" description="Disordered" evidence="1">
    <location>
        <begin position="1"/>
        <end position="21"/>
    </location>
</feature>
<dbReference type="EnsemblMetazoa" id="ISCW006252-RA">
    <property type="protein sequence ID" value="ISCW006252-PA"/>
    <property type="gene ID" value="ISCW006252"/>
</dbReference>